<dbReference type="Gene3D" id="1.10.3210.10">
    <property type="entry name" value="Hypothetical protein af1432"/>
    <property type="match status" value="1"/>
</dbReference>
<proteinExistence type="predicted"/>
<dbReference type="PANTHER" id="PTHR33525">
    <property type="match status" value="1"/>
</dbReference>
<sequence>MHSAQELVSQIKALASLPTVYHRISEQLDSPDGSIVEVVKLVAADPALTTGVLRLVNSAFYGFSGKIDTLERAIPILGLQQIHDMVLAMSVSAVFDGIRPDDMDMKRFWHGSMMCALAARGLARAAGHAAAERMFVIGLLADLGHLVMYQLVPELAERAQRRSQSKAEPLHLAERAEVGCDHAEVGAALMNGWGLPDCFAEIIGAQITPRLAGSLTLDASLLHIACQVAQADRFDEASSEVVARIEPALWHNIGLEPTRFSAVREEAELQLAACIAAFFPRLR</sequence>
<dbReference type="OrthoDB" id="9770715at2"/>
<dbReference type="AlphaFoldDB" id="A0A323US59"/>
<reference evidence="2 3" key="1">
    <citation type="submission" date="2018-06" db="EMBL/GenBank/DDBJ databases">
        <title>Azoarcus communis strain SWub3 genome.</title>
        <authorList>
            <person name="Zorraquino Salvo V."/>
            <person name="Toubiana D."/>
            <person name="Blumwald E."/>
        </authorList>
    </citation>
    <scope>NUCLEOTIDE SEQUENCE [LARGE SCALE GENOMIC DNA]</scope>
    <source>
        <strain evidence="2 3">SWub3</strain>
    </source>
</reference>
<gene>
    <name evidence="2" type="ORF">DNK49_14120</name>
</gene>
<dbReference type="RefSeq" id="WP_110525721.1">
    <property type="nucleotide sequence ID" value="NZ_QKOE01000010.1"/>
</dbReference>
<dbReference type="InterPro" id="IPR013976">
    <property type="entry name" value="HDOD"/>
</dbReference>
<dbReference type="PANTHER" id="PTHR33525:SF3">
    <property type="entry name" value="RIBONUCLEASE Y"/>
    <property type="match status" value="1"/>
</dbReference>
<dbReference type="Proteomes" id="UP000248259">
    <property type="component" value="Unassembled WGS sequence"/>
</dbReference>
<comment type="caution">
    <text evidence="2">The sequence shown here is derived from an EMBL/GenBank/DDBJ whole genome shotgun (WGS) entry which is preliminary data.</text>
</comment>
<organism evidence="2 3">
    <name type="scientific">Parazoarcus communis SWub3 = DSM 12120</name>
    <dbReference type="NCBI Taxonomy" id="1121029"/>
    <lineage>
        <taxon>Bacteria</taxon>
        <taxon>Pseudomonadati</taxon>
        <taxon>Pseudomonadota</taxon>
        <taxon>Betaproteobacteria</taxon>
        <taxon>Rhodocyclales</taxon>
        <taxon>Zoogloeaceae</taxon>
        <taxon>Parazoarcus</taxon>
    </lineage>
</organism>
<evidence type="ECO:0000259" key="1">
    <source>
        <dbReference type="PROSITE" id="PS51833"/>
    </source>
</evidence>
<protein>
    <submittedName>
        <fullName evidence="2">HDOD domain-containing protein</fullName>
    </submittedName>
</protein>
<dbReference type="EMBL" id="QKOE01000010">
    <property type="protein sequence ID" value="PZA15872.1"/>
    <property type="molecule type" value="Genomic_DNA"/>
</dbReference>
<dbReference type="Pfam" id="PF08668">
    <property type="entry name" value="HDOD"/>
    <property type="match status" value="1"/>
</dbReference>
<dbReference type="SUPFAM" id="SSF109604">
    <property type="entry name" value="HD-domain/PDEase-like"/>
    <property type="match status" value="1"/>
</dbReference>
<accession>A0A323US59</accession>
<evidence type="ECO:0000313" key="2">
    <source>
        <dbReference type="EMBL" id="PZA15872.1"/>
    </source>
</evidence>
<keyword evidence="3" id="KW-1185">Reference proteome</keyword>
<dbReference type="InterPro" id="IPR052340">
    <property type="entry name" value="RNase_Y/CdgJ"/>
</dbReference>
<dbReference type="PROSITE" id="PS51833">
    <property type="entry name" value="HDOD"/>
    <property type="match status" value="1"/>
</dbReference>
<name>A0A323US59_9RHOO</name>
<evidence type="ECO:0000313" key="3">
    <source>
        <dbReference type="Proteomes" id="UP000248259"/>
    </source>
</evidence>
<feature type="domain" description="HDOD" evidence="1">
    <location>
        <begin position="14"/>
        <end position="209"/>
    </location>
</feature>